<dbReference type="InterPro" id="IPR005769">
    <property type="entry name" value="PhnE/PtxC"/>
</dbReference>
<name>A0A0A7PKU5_9SPHN</name>
<dbReference type="NCBIfam" id="TIGR01097">
    <property type="entry name" value="PhnE"/>
    <property type="match status" value="1"/>
</dbReference>
<dbReference type="AlphaFoldDB" id="A0A0A7PKU5"/>
<accession>A0A0A7PKU5</accession>
<feature type="transmembrane region" description="Helical" evidence="7">
    <location>
        <begin position="302"/>
        <end position="323"/>
    </location>
</feature>
<evidence type="ECO:0000256" key="7">
    <source>
        <dbReference type="RuleBase" id="RU363032"/>
    </source>
</evidence>
<organism evidence="9 10">
    <name type="scientific">Sphingopyxis fribergensis</name>
    <dbReference type="NCBI Taxonomy" id="1515612"/>
    <lineage>
        <taxon>Bacteria</taxon>
        <taxon>Pseudomonadati</taxon>
        <taxon>Pseudomonadota</taxon>
        <taxon>Alphaproteobacteria</taxon>
        <taxon>Sphingomonadales</taxon>
        <taxon>Sphingomonadaceae</taxon>
        <taxon>Sphingopyxis</taxon>
    </lineage>
</organism>
<evidence type="ECO:0000256" key="5">
    <source>
        <dbReference type="ARBA" id="ARBA00022989"/>
    </source>
</evidence>
<feature type="transmembrane region" description="Helical" evidence="7">
    <location>
        <begin position="6"/>
        <end position="30"/>
    </location>
</feature>
<keyword evidence="6 7" id="KW-0472">Membrane</keyword>
<sequence>MNGALAWRFPALLGARAVALLAVALLLLWYTGQRVEIDRMLALCGEAVLAQAGMADRSQVADGLGSTLAELVPIQLSSRREVSRIEGYDPDHLPPFAHIETAETRVSELNPDTLRREERMVRTAWLVEPFGYAFHVAAKMLETLEIALWGSVIAVLIGLPLALLGARNVTPHPALRAGSRAASGFLRAIPELIAALFLVIAFGFGPIAGVLALGLHSAGFLGKFYADDIEDADPRPQQALAAMGAGRLTIWGSAIMPQVLPQHIACTLYTFDRNVRMGSVIGLVGAGGIGQELKGRFDLYEYGHVGTILIAIFFVILTLDFAASRARQAWR</sequence>
<dbReference type="PROSITE" id="PS50928">
    <property type="entry name" value="ABC_TM1"/>
    <property type="match status" value="1"/>
</dbReference>
<dbReference type="EMBL" id="CP009122">
    <property type="protein sequence ID" value="AJA10620.1"/>
    <property type="molecule type" value="Genomic_DNA"/>
</dbReference>
<keyword evidence="5 7" id="KW-1133">Transmembrane helix</keyword>
<dbReference type="Gene3D" id="1.10.3720.10">
    <property type="entry name" value="MetI-like"/>
    <property type="match status" value="1"/>
</dbReference>
<dbReference type="CDD" id="cd06261">
    <property type="entry name" value="TM_PBP2"/>
    <property type="match status" value="1"/>
</dbReference>
<protein>
    <submittedName>
        <fullName evidence="9">Phosphonate ABC transporter permease</fullName>
    </submittedName>
</protein>
<dbReference type="InterPro" id="IPR035906">
    <property type="entry name" value="MetI-like_sf"/>
</dbReference>
<evidence type="ECO:0000256" key="3">
    <source>
        <dbReference type="ARBA" id="ARBA00022475"/>
    </source>
</evidence>
<reference evidence="9 10" key="1">
    <citation type="journal article" date="2015" name="Int. J. Syst. Evol. Microbiol.">
        <title>Description of Sphingopyxis fribergensis sp. nov. - a soil bacterium with the ability to degrade styrene and phenylacetic acid.</title>
        <authorList>
            <person name="Oelschlagel M."/>
            <person name="Ruckert C."/>
            <person name="Kalinowski J."/>
            <person name="Schmidt G."/>
            <person name="Schlomann M."/>
            <person name="Tischler D."/>
        </authorList>
    </citation>
    <scope>NUCLEOTIDE SEQUENCE [LARGE SCALE GENOMIC DNA]</scope>
    <source>
        <strain evidence="9 10">Kp5.2</strain>
    </source>
</reference>
<feature type="transmembrane region" description="Helical" evidence="7">
    <location>
        <begin position="192"/>
        <end position="215"/>
    </location>
</feature>
<dbReference type="Proteomes" id="UP000030907">
    <property type="component" value="Chromosome"/>
</dbReference>
<evidence type="ECO:0000313" key="10">
    <source>
        <dbReference type="Proteomes" id="UP000030907"/>
    </source>
</evidence>
<feature type="transmembrane region" description="Helical" evidence="7">
    <location>
        <begin position="147"/>
        <end position="166"/>
    </location>
</feature>
<dbReference type="RefSeq" id="WP_039577279.1">
    <property type="nucleotide sequence ID" value="NZ_CP009122.1"/>
</dbReference>
<evidence type="ECO:0000256" key="1">
    <source>
        <dbReference type="ARBA" id="ARBA00004651"/>
    </source>
</evidence>
<dbReference type="Pfam" id="PF00528">
    <property type="entry name" value="BPD_transp_1"/>
    <property type="match status" value="1"/>
</dbReference>
<evidence type="ECO:0000256" key="4">
    <source>
        <dbReference type="ARBA" id="ARBA00022692"/>
    </source>
</evidence>
<comment type="subcellular location">
    <subcellularLocation>
        <location evidence="1 7">Cell membrane</location>
        <topology evidence="1 7">Multi-pass membrane protein</topology>
    </subcellularLocation>
</comment>
<proteinExistence type="inferred from homology"/>
<dbReference type="STRING" id="1515612.SKP52_18750"/>
<evidence type="ECO:0000259" key="8">
    <source>
        <dbReference type="PROSITE" id="PS50928"/>
    </source>
</evidence>
<feature type="domain" description="ABC transmembrane type-1" evidence="8">
    <location>
        <begin position="140"/>
        <end position="323"/>
    </location>
</feature>
<dbReference type="KEGG" id="sphk:SKP52_18750"/>
<dbReference type="PANTHER" id="PTHR30043:SF1">
    <property type="entry name" value="ABC TRANSPORT SYSTEM PERMEASE PROTEIN P69"/>
    <property type="match status" value="1"/>
</dbReference>
<keyword evidence="4 7" id="KW-0812">Transmembrane</keyword>
<dbReference type="SUPFAM" id="SSF161098">
    <property type="entry name" value="MetI-like"/>
    <property type="match status" value="1"/>
</dbReference>
<dbReference type="InterPro" id="IPR000515">
    <property type="entry name" value="MetI-like"/>
</dbReference>
<evidence type="ECO:0000256" key="6">
    <source>
        <dbReference type="ARBA" id="ARBA00023136"/>
    </source>
</evidence>
<dbReference type="HOGENOM" id="CLU_064254_1_1_5"/>
<keyword evidence="2 7" id="KW-0813">Transport</keyword>
<keyword evidence="10" id="KW-1185">Reference proteome</keyword>
<keyword evidence="3" id="KW-1003">Cell membrane</keyword>
<evidence type="ECO:0000313" key="9">
    <source>
        <dbReference type="EMBL" id="AJA10620.1"/>
    </source>
</evidence>
<gene>
    <name evidence="9" type="ORF">SKP52_18750</name>
</gene>
<dbReference type="PANTHER" id="PTHR30043">
    <property type="entry name" value="PHOSPHONATES TRANSPORT SYSTEM PERMEASE PROTEIN"/>
    <property type="match status" value="1"/>
</dbReference>
<comment type="similarity">
    <text evidence="7">Belongs to the binding-protein-dependent transport system permease family.</text>
</comment>
<dbReference type="GO" id="GO:0005886">
    <property type="term" value="C:plasma membrane"/>
    <property type="evidence" value="ECO:0007669"/>
    <property type="project" value="UniProtKB-SubCell"/>
</dbReference>
<evidence type="ECO:0000256" key="2">
    <source>
        <dbReference type="ARBA" id="ARBA00022448"/>
    </source>
</evidence>
<dbReference type="GO" id="GO:0015416">
    <property type="term" value="F:ABC-type phosphonate transporter activity"/>
    <property type="evidence" value="ECO:0007669"/>
    <property type="project" value="InterPro"/>
</dbReference>